<dbReference type="GO" id="GO:0015276">
    <property type="term" value="F:ligand-gated monoatomic ion channel activity"/>
    <property type="evidence" value="ECO:0007669"/>
    <property type="project" value="InterPro"/>
</dbReference>
<comment type="subcellular location">
    <subcellularLocation>
        <location evidence="1">Membrane</location>
        <topology evidence="1">Multi-pass membrane protein</topology>
    </subcellularLocation>
</comment>
<dbReference type="PANTHER" id="PTHR18966">
    <property type="entry name" value="IONOTROPIC GLUTAMATE RECEPTOR"/>
    <property type="match status" value="1"/>
</dbReference>
<dbReference type="EMBL" id="JABFAC010000008">
    <property type="protein sequence ID" value="MBA0619730.1"/>
    <property type="molecule type" value="Genomic_DNA"/>
</dbReference>
<dbReference type="Gene3D" id="1.10.287.70">
    <property type="match status" value="1"/>
</dbReference>
<evidence type="ECO:0000256" key="5">
    <source>
        <dbReference type="ARBA" id="ARBA00022729"/>
    </source>
</evidence>
<name>A0A7J8S1R0_GOSDV</name>
<dbReference type="FunFam" id="3.40.190.10:FF:000175">
    <property type="entry name" value="Glutamate receptor"/>
    <property type="match status" value="1"/>
</dbReference>
<dbReference type="CDD" id="cd19990">
    <property type="entry name" value="PBP1_GABAb_receptor_plant"/>
    <property type="match status" value="1"/>
</dbReference>
<accession>A0A7J8S1R0</accession>
<feature type="compositionally biased region" description="Polar residues" evidence="15">
    <location>
        <begin position="878"/>
        <end position="889"/>
    </location>
</feature>
<evidence type="ECO:0000256" key="9">
    <source>
        <dbReference type="ARBA" id="ARBA00023170"/>
    </source>
</evidence>
<keyword evidence="5 17" id="KW-0732">Signal</keyword>
<feature type="compositionally biased region" description="Basic and acidic residues" evidence="15">
    <location>
        <begin position="864"/>
        <end position="877"/>
    </location>
</feature>
<evidence type="ECO:0000256" key="11">
    <source>
        <dbReference type="ARBA" id="ARBA00023286"/>
    </source>
</evidence>
<keyword evidence="11 13" id="KW-1071">Ligand-gated ion channel</keyword>
<dbReference type="InterPro" id="IPR001320">
    <property type="entry name" value="Iontro_rcpt_C"/>
</dbReference>
<keyword evidence="14" id="KW-1015">Disulfide bond</keyword>
<dbReference type="InterPro" id="IPR019594">
    <property type="entry name" value="Glu/Gly-bd"/>
</dbReference>
<evidence type="ECO:0000256" key="10">
    <source>
        <dbReference type="ARBA" id="ARBA00023180"/>
    </source>
</evidence>
<evidence type="ECO:0000256" key="1">
    <source>
        <dbReference type="ARBA" id="ARBA00004141"/>
    </source>
</evidence>
<comment type="similarity">
    <text evidence="2 13">Belongs to the glutamate-gated ion channel (TC 1.A.10.1) family.</text>
</comment>
<dbReference type="Pfam" id="PF10613">
    <property type="entry name" value="Lig_chan-Glu_bd"/>
    <property type="match status" value="1"/>
</dbReference>
<dbReference type="InterPro" id="IPR017103">
    <property type="entry name" value="Iontropic_Glu_rcpt_pln"/>
</dbReference>
<evidence type="ECO:0000256" key="2">
    <source>
        <dbReference type="ARBA" id="ARBA00008685"/>
    </source>
</evidence>
<keyword evidence="7 13" id="KW-0406">Ion transport</keyword>
<evidence type="ECO:0000256" key="12">
    <source>
        <dbReference type="ARBA" id="ARBA00023303"/>
    </source>
</evidence>
<comment type="function">
    <text evidence="13">Glutamate-gated receptor that probably acts as non-selective cation channel.</text>
</comment>
<evidence type="ECO:0000256" key="14">
    <source>
        <dbReference type="PIRSR" id="PIRSR037090-50"/>
    </source>
</evidence>
<dbReference type="Proteomes" id="UP000593561">
    <property type="component" value="Unassembled WGS sequence"/>
</dbReference>
<feature type="domain" description="Ionotropic glutamate receptor C-terminal" evidence="19">
    <location>
        <begin position="464"/>
        <end position="765"/>
    </location>
</feature>
<dbReference type="GO" id="GO:0016020">
    <property type="term" value="C:membrane"/>
    <property type="evidence" value="ECO:0007669"/>
    <property type="project" value="UniProtKB-SubCell"/>
</dbReference>
<organism evidence="20 21">
    <name type="scientific">Gossypium davidsonii</name>
    <name type="common">Davidson's cotton</name>
    <name type="synonym">Gossypium klotzschianum subsp. davidsonii</name>
    <dbReference type="NCBI Taxonomy" id="34287"/>
    <lineage>
        <taxon>Eukaryota</taxon>
        <taxon>Viridiplantae</taxon>
        <taxon>Streptophyta</taxon>
        <taxon>Embryophyta</taxon>
        <taxon>Tracheophyta</taxon>
        <taxon>Spermatophyta</taxon>
        <taxon>Magnoliopsida</taxon>
        <taxon>eudicotyledons</taxon>
        <taxon>Gunneridae</taxon>
        <taxon>Pentapetalae</taxon>
        <taxon>rosids</taxon>
        <taxon>malvids</taxon>
        <taxon>Malvales</taxon>
        <taxon>Malvaceae</taxon>
        <taxon>Malvoideae</taxon>
        <taxon>Gossypium</taxon>
    </lineage>
</organism>
<keyword evidence="4 16" id="KW-0812">Transmembrane</keyword>
<evidence type="ECO:0000256" key="7">
    <source>
        <dbReference type="ARBA" id="ARBA00023065"/>
    </source>
</evidence>
<sequence length="889" mass="98974">MNLVLLLSTFSLFIGVLSEEGLNPAIVNVGAIFSFNTINGKVAKVAMKAAEDDINSDPSVLGGRKLSIQLHDSNFSSFLGILGALQFMETDTVAIIGPQSSEMAHVLSNLANELQVPLLSFTALDPSLSPLQYPFFVQTAPNDEFQMTAIAEMVSYFSWSEVIAIFSDDDQSRNGIITLGDKLADRRCRISYKAALPPDPSAKRGDVLRELDKIQMMESRIIVLHSFSRTGLLVFEVAKSLGMMGKGYVWIASTSLSTVLDSFSPLKPEIANSIQGALTLRPHTPDSKRKRDFMSRWNQLSNGSIGFNPYGLYAYDTVWMIARAVRLLLDQGGKISFSNDTRLGGISGSTLNLSALNAFDGGKQLLSKILETNMTGLTGHVQFNQDRSLINPSYDIINAVGNGQRLVGYWSNHTGLSIVPPETLYSEKPNRSSSNQHLDKVVWPGGETARPRGWVFPNNGRELRIGIPRRVSYRDFVLLVNGTDKVQGYCIDVFLAAIKLLPYAFPYRFIPFGDGHKNPSYYELVNKIKSGVFDGVVGDIAIVTNRTRIVDFTLPYIESGLVVVAPVKKISSSPWSFARPFTPLMWAVTAAFFLIVGSVVWILEHRRNDEFRGSPKQQFVTILCYTASLTSFLTVQQLSSPIKGIDTLIGSNERIGFQVGSFTEGYLMEELNIPKSRLVPLGSPEEYALALERRNVAAVIDERPYVDLFLSEHCEFSVRGQEFTKSGWGFAFPRDSPLAIDMSTAILSLSENGELQKIHDRWLSKSACSSENSEDDIEQLDLKSFWGLFVICGIACMLALLVYFWLMFRKFSRLPPEELDTTSPSTSRSTRLQTFLSFVDEKVEKPKSSSKRKRESMSRIGYHINDESPHRSGRMDRNMSQNGDSWLTQ</sequence>
<feature type="transmembrane region" description="Helical" evidence="16">
    <location>
        <begin position="584"/>
        <end position="603"/>
    </location>
</feature>
<dbReference type="SUPFAM" id="SSF53822">
    <property type="entry name" value="Periplasmic binding protein-like I"/>
    <property type="match status" value="1"/>
</dbReference>
<keyword evidence="6 16" id="KW-1133">Transmembrane helix</keyword>
<dbReference type="InterPro" id="IPR044440">
    <property type="entry name" value="GABAb_receptor_plant_PBP1"/>
</dbReference>
<dbReference type="PIRSF" id="PIRSF037090">
    <property type="entry name" value="Iontro_Glu-like_rcpt_pln"/>
    <property type="match status" value="1"/>
</dbReference>
<feature type="transmembrane region" description="Helical" evidence="16">
    <location>
        <begin position="785"/>
        <end position="806"/>
    </location>
</feature>
<reference evidence="20 21" key="1">
    <citation type="journal article" date="2019" name="Genome Biol. Evol.">
        <title>Insights into the evolution of the New World diploid cottons (Gossypium, subgenus Houzingenia) based on genome sequencing.</title>
        <authorList>
            <person name="Grover C.E."/>
            <person name="Arick M.A. 2nd"/>
            <person name="Thrash A."/>
            <person name="Conover J.L."/>
            <person name="Sanders W.S."/>
            <person name="Peterson D.G."/>
            <person name="Frelichowski J.E."/>
            <person name="Scheffler J.A."/>
            <person name="Scheffler B.E."/>
            <person name="Wendel J.F."/>
        </authorList>
    </citation>
    <scope>NUCLEOTIDE SEQUENCE [LARGE SCALE GENOMIC DNA]</scope>
    <source>
        <strain evidence="20">27</strain>
        <tissue evidence="20">Leaf</tissue>
    </source>
</reference>
<evidence type="ECO:0000256" key="16">
    <source>
        <dbReference type="SAM" id="Phobius"/>
    </source>
</evidence>
<dbReference type="FunFam" id="3.40.50.2300:FF:000081">
    <property type="entry name" value="Glutamate receptor"/>
    <property type="match status" value="1"/>
</dbReference>
<evidence type="ECO:0000256" key="6">
    <source>
        <dbReference type="ARBA" id="ARBA00022989"/>
    </source>
</evidence>
<feature type="disulfide bond" evidence="14">
    <location>
        <begin position="714"/>
        <end position="768"/>
    </location>
</feature>
<dbReference type="SUPFAM" id="SSF53850">
    <property type="entry name" value="Periplasmic binding protein-like II"/>
    <property type="match status" value="1"/>
</dbReference>
<evidence type="ECO:0000256" key="17">
    <source>
        <dbReference type="SAM" id="SignalP"/>
    </source>
</evidence>
<feature type="domain" description="Solute-binding protein family 3/N-terminal" evidence="18">
    <location>
        <begin position="462"/>
        <end position="766"/>
    </location>
</feature>
<keyword evidence="9 13" id="KW-0675">Receptor</keyword>
<feature type="region of interest" description="Disordered" evidence="15">
    <location>
        <begin position="842"/>
        <end position="889"/>
    </location>
</feature>
<dbReference type="InterPro" id="IPR015683">
    <property type="entry name" value="Ionotropic_Glu_rcpt"/>
</dbReference>
<dbReference type="Pfam" id="PF00060">
    <property type="entry name" value="Lig_chan"/>
    <property type="match status" value="1"/>
</dbReference>
<feature type="chain" id="PRO_5029911408" description="Glutamate receptor" evidence="17">
    <location>
        <begin position="19"/>
        <end position="889"/>
    </location>
</feature>
<dbReference type="InterPro" id="IPR001638">
    <property type="entry name" value="Solute-binding_3/MltF_N"/>
</dbReference>
<comment type="caution">
    <text evidence="20">The sequence shown here is derived from an EMBL/GenBank/DDBJ whole genome shotgun (WGS) entry which is preliminary data.</text>
</comment>
<evidence type="ECO:0000256" key="3">
    <source>
        <dbReference type="ARBA" id="ARBA00022448"/>
    </source>
</evidence>
<evidence type="ECO:0000256" key="8">
    <source>
        <dbReference type="ARBA" id="ARBA00023136"/>
    </source>
</evidence>
<dbReference type="SMART" id="SM00062">
    <property type="entry name" value="PBPb"/>
    <property type="match status" value="1"/>
</dbReference>
<keyword evidence="12 13" id="KW-0407">Ion channel</keyword>
<evidence type="ECO:0000313" key="21">
    <source>
        <dbReference type="Proteomes" id="UP000593561"/>
    </source>
</evidence>
<dbReference type="AlphaFoldDB" id="A0A7J8S1R0"/>
<protein>
    <recommendedName>
        <fullName evidence="13">Glutamate receptor</fullName>
    </recommendedName>
</protein>
<evidence type="ECO:0000256" key="15">
    <source>
        <dbReference type="SAM" id="MobiDB-lite"/>
    </source>
</evidence>
<dbReference type="Gene3D" id="3.40.190.10">
    <property type="entry name" value="Periplasmic binding protein-like II"/>
    <property type="match status" value="3"/>
</dbReference>
<evidence type="ECO:0000259" key="19">
    <source>
        <dbReference type="SMART" id="SM00079"/>
    </source>
</evidence>
<dbReference type="SMART" id="SM00079">
    <property type="entry name" value="PBPe"/>
    <property type="match status" value="1"/>
</dbReference>
<dbReference type="Pfam" id="PF01094">
    <property type="entry name" value="ANF_receptor"/>
    <property type="match status" value="1"/>
</dbReference>
<dbReference type="InterPro" id="IPR001828">
    <property type="entry name" value="ANF_lig-bd_rcpt"/>
</dbReference>
<feature type="signal peptide" evidence="17">
    <location>
        <begin position="1"/>
        <end position="18"/>
    </location>
</feature>
<evidence type="ECO:0000256" key="4">
    <source>
        <dbReference type="ARBA" id="ARBA00022692"/>
    </source>
</evidence>
<keyword evidence="10" id="KW-0325">Glycoprotein</keyword>
<keyword evidence="21" id="KW-1185">Reference proteome</keyword>
<keyword evidence="8 13" id="KW-0472">Membrane</keyword>
<dbReference type="InterPro" id="IPR028082">
    <property type="entry name" value="Peripla_BP_I"/>
</dbReference>
<gene>
    <name evidence="20" type="ORF">Godav_005538</name>
</gene>
<dbReference type="FunFam" id="3.40.190.10:FF:000054">
    <property type="entry name" value="Glutamate receptor"/>
    <property type="match status" value="1"/>
</dbReference>
<proteinExistence type="inferred from homology"/>
<evidence type="ECO:0000313" key="20">
    <source>
        <dbReference type="EMBL" id="MBA0619730.1"/>
    </source>
</evidence>
<dbReference type="Gene3D" id="3.40.50.2300">
    <property type="match status" value="2"/>
</dbReference>
<evidence type="ECO:0000256" key="13">
    <source>
        <dbReference type="PIRNR" id="PIRNR037090"/>
    </source>
</evidence>
<evidence type="ECO:0000259" key="18">
    <source>
        <dbReference type="SMART" id="SM00062"/>
    </source>
</evidence>
<keyword evidence="3 13" id="KW-0813">Transport</keyword>
<dbReference type="CDD" id="cd13686">
    <property type="entry name" value="GluR_Plant"/>
    <property type="match status" value="1"/>
</dbReference>